<dbReference type="RefSeq" id="WP_147418937.1">
    <property type="nucleotide sequence ID" value="NZ_JADNGZ010000072.1"/>
</dbReference>
<evidence type="ECO:0000313" key="1">
    <source>
        <dbReference type="EMBL" id="GKG99404.1"/>
    </source>
</evidence>
<sequence length="88" mass="10340">MYIYMISYDLHSPTNNREKVEGSIKSLGTWCKYLTTTYLLKTSKNIFDVESEITKHLDSNDRLIVTKVEKPIRGWLSQGQWNWIGQNL</sequence>
<proteinExistence type="predicted"/>
<comment type="caution">
    <text evidence="1">The sequence shown here is derived from an EMBL/GenBank/DDBJ whole genome shotgun (WGS) entry which is preliminary data.</text>
</comment>
<reference evidence="1" key="1">
    <citation type="submission" date="2022-01" db="EMBL/GenBank/DDBJ databases">
        <title>Novel bile acid biosynthetic pathways are enriched in the microbiome of centenarians.</title>
        <authorList>
            <person name="Sato Y."/>
            <person name="Atarashi K."/>
            <person name="Plichta R.D."/>
            <person name="Arai Y."/>
            <person name="Sasajima S."/>
            <person name="Kearney M.S."/>
            <person name="Suda W."/>
            <person name="Takeshita K."/>
            <person name="Sasaki T."/>
            <person name="Okamoto S."/>
            <person name="Skelly N.A."/>
            <person name="Okamura Y."/>
            <person name="Vlamakis H."/>
            <person name="Li Y."/>
            <person name="Tanoue T."/>
            <person name="Takei H."/>
            <person name="Nittono H."/>
            <person name="Narushima S."/>
            <person name="Irie J."/>
            <person name="Itoh H."/>
            <person name="Moriya K."/>
            <person name="Sugiura Y."/>
            <person name="Suematsu M."/>
            <person name="Moritoki N."/>
            <person name="Shibata S."/>
            <person name="Littman R.D."/>
            <person name="Fischbach A.M."/>
            <person name="Uwamino Y."/>
            <person name="Inoue T."/>
            <person name="Honda A."/>
            <person name="Hattori M."/>
            <person name="Murai T."/>
            <person name="Xavier J.R."/>
            <person name="Hirose N."/>
            <person name="Honda K."/>
        </authorList>
    </citation>
    <scope>NUCLEOTIDE SEQUENCE</scope>
    <source>
        <strain evidence="1">CE91-St55</strain>
    </source>
</reference>
<organism evidence="1 2">
    <name type="scientific">Hungatella hathewayi</name>
    <dbReference type="NCBI Taxonomy" id="154046"/>
    <lineage>
        <taxon>Bacteria</taxon>
        <taxon>Bacillati</taxon>
        <taxon>Bacillota</taxon>
        <taxon>Clostridia</taxon>
        <taxon>Lachnospirales</taxon>
        <taxon>Lachnospiraceae</taxon>
        <taxon>Hungatella</taxon>
    </lineage>
</organism>
<name>A0AA37JD11_9FIRM</name>
<dbReference type="EMBL" id="BQNJ01000001">
    <property type="protein sequence ID" value="GKG99404.1"/>
    <property type="molecule type" value="Genomic_DNA"/>
</dbReference>
<accession>A0AA37JD11</accession>
<evidence type="ECO:0000313" key="2">
    <source>
        <dbReference type="Proteomes" id="UP001055091"/>
    </source>
</evidence>
<gene>
    <name evidence="1" type="ORF">CE91St55_13860</name>
</gene>
<dbReference type="AlphaFoldDB" id="A0AA37JD11"/>
<protein>
    <submittedName>
        <fullName evidence="1">Uncharacterized protein</fullName>
    </submittedName>
</protein>
<dbReference type="Proteomes" id="UP001055091">
    <property type="component" value="Unassembled WGS sequence"/>
</dbReference>